<evidence type="ECO:0000256" key="1">
    <source>
        <dbReference type="ARBA" id="ARBA00022723"/>
    </source>
</evidence>
<evidence type="ECO:0000313" key="7">
    <source>
        <dbReference type="RefSeq" id="XP_022245810.1"/>
    </source>
</evidence>
<keyword evidence="3" id="KW-0862">Zinc</keyword>
<name>A0ABM1SQA4_LIMPO</name>
<dbReference type="PANTHER" id="PTHR46831:SF1">
    <property type="entry name" value="ZINC FINGER MYND DOMAIN-CONTAINING PROTEIN 19"/>
    <property type="match status" value="1"/>
</dbReference>
<dbReference type="InterPro" id="IPR032978">
    <property type="entry name" value="ZMYND19"/>
</dbReference>
<protein>
    <submittedName>
        <fullName evidence="7">Zinc finger MYND domain-containing protein 19-like isoform X2</fullName>
    </submittedName>
</protein>
<gene>
    <name evidence="7" type="primary">LOC106462771</name>
</gene>
<keyword evidence="2 4" id="KW-0863">Zinc-finger</keyword>
<dbReference type="InterPro" id="IPR003615">
    <property type="entry name" value="HNH_nuc"/>
</dbReference>
<reference evidence="7" key="1">
    <citation type="submission" date="2025-08" db="UniProtKB">
        <authorList>
            <consortium name="RefSeq"/>
        </authorList>
    </citation>
    <scope>IDENTIFICATION</scope>
    <source>
        <tissue evidence="7">Muscle</tissue>
    </source>
</reference>
<keyword evidence="1" id="KW-0479">Metal-binding</keyword>
<dbReference type="InterPro" id="IPR002893">
    <property type="entry name" value="Znf_MYND"/>
</dbReference>
<organism evidence="6 7">
    <name type="scientific">Limulus polyphemus</name>
    <name type="common">Atlantic horseshoe crab</name>
    <dbReference type="NCBI Taxonomy" id="6850"/>
    <lineage>
        <taxon>Eukaryota</taxon>
        <taxon>Metazoa</taxon>
        <taxon>Ecdysozoa</taxon>
        <taxon>Arthropoda</taxon>
        <taxon>Chelicerata</taxon>
        <taxon>Merostomata</taxon>
        <taxon>Xiphosura</taxon>
        <taxon>Limulidae</taxon>
        <taxon>Limulus</taxon>
    </lineage>
</organism>
<dbReference type="Pfam" id="PF13392">
    <property type="entry name" value="HNH_3"/>
    <property type="match status" value="1"/>
</dbReference>
<dbReference type="Proteomes" id="UP000694941">
    <property type="component" value="Unplaced"/>
</dbReference>
<keyword evidence="6" id="KW-1185">Reference proteome</keyword>
<dbReference type="PROSITE" id="PS50865">
    <property type="entry name" value="ZF_MYND_2"/>
    <property type="match status" value="1"/>
</dbReference>
<evidence type="ECO:0000259" key="5">
    <source>
        <dbReference type="PROSITE" id="PS50865"/>
    </source>
</evidence>
<feature type="domain" description="MYND-type" evidence="5">
    <location>
        <begin position="187"/>
        <end position="225"/>
    </location>
</feature>
<dbReference type="PANTHER" id="PTHR46831">
    <property type="entry name" value="ZINC FINGER MYND DOMAIN-CONTAINING PROTEIN 19"/>
    <property type="match status" value="1"/>
</dbReference>
<dbReference type="RefSeq" id="XP_022245810.1">
    <property type="nucleotide sequence ID" value="XM_022390102.1"/>
</dbReference>
<dbReference type="GeneID" id="106462771"/>
<dbReference type="Pfam" id="PF01753">
    <property type="entry name" value="zf-MYND"/>
    <property type="match status" value="1"/>
</dbReference>
<accession>A0ABM1SQA4</accession>
<evidence type="ECO:0000313" key="6">
    <source>
        <dbReference type="Proteomes" id="UP000694941"/>
    </source>
</evidence>
<sequence length="240" mass="28139">MKDLPDSPESWISGVKLGIVRLGRAAGKMKYTLLDERDITLVQEYAFEAKLEIDKDGNGAEVHAFAYDLLRGKHFGRFVQDLLWERHYGGVAPGFKVVHKNSITMDNRLQNLCLVPKSCRLPLPLETQRKHREQSLYWAAIQQLPPDHMVDEHFNDQSLSRRYYNANGELVYEEESTCYYECHYPPCTNLEREPREFSICGRCQEARYCGPSCQQRDWPIHKKFCRKKYHSVLRDQLPDR</sequence>
<evidence type="ECO:0000256" key="4">
    <source>
        <dbReference type="PROSITE-ProRule" id="PRU00134"/>
    </source>
</evidence>
<dbReference type="SUPFAM" id="SSF144232">
    <property type="entry name" value="HIT/MYND zinc finger-like"/>
    <property type="match status" value="1"/>
</dbReference>
<dbReference type="InterPro" id="IPR044925">
    <property type="entry name" value="His-Me_finger_sf"/>
</dbReference>
<dbReference type="SUPFAM" id="SSF54060">
    <property type="entry name" value="His-Me finger endonucleases"/>
    <property type="match status" value="1"/>
</dbReference>
<evidence type="ECO:0000256" key="3">
    <source>
        <dbReference type="ARBA" id="ARBA00022833"/>
    </source>
</evidence>
<dbReference type="Gene3D" id="6.10.140.2220">
    <property type="match status" value="1"/>
</dbReference>
<evidence type="ECO:0000256" key="2">
    <source>
        <dbReference type="ARBA" id="ARBA00022771"/>
    </source>
</evidence>
<proteinExistence type="predicted"/>